<dbReference type="PANTHER" id="PTHR45642:SF3">
    <property type="entry name" value="OS09G0540400 PROTEIN"/>
    <property type="match status" value="1"/>
</dbReference>
<evidence type="ECO:0000256" key="2">
    <source>
        <dbReference type="SAM" id="SignalP"/>
    </source>
</evidence>
<dbReference type="InterPro" id="IPR036514">
    <property type="entry name" value="SGNH_hydro_sf"/>
</dbReference>
<feature type="chain" id="PRO_5032635455" description="GDSL esterase/lipase" evidence="2">
    <location>
        <begin position="35"/>
        <end position="363"/>
    </location>
</feature>
<proteinExistence type="inferred from homology"/>
<gene>
    <name evidence="3" type="ORF">Taro_028844</name>
</gene>
<dbReference type="Pfam" id="PF00657">
    <property type="entry name" value="Lipase_GDSL"/>
    <property type="match status" value="1"/>
</dbReference>
<name>A0A843VCC3_COLES</name>
<dbReference type="Proteomes" id="UP000652761">
    <property type="component" value="Unassembled WGS sequence"/>
</dbReference>
<sequence length="363" mass="39286">MYAAKETSRLPHGGSRHPVPLLLFLLLSAQAGWAVSGGGPANITASAIFVFGDSTVDPGNNDYIDSLTKSNFPPYGRDFPGAVSTGRFSNGKLATDFVASDLGVKDMVPPYLDGSLSAEELMTGVSFASAASGFDPLTAQISGVIPISQQLIYFQEYLGRLDDMVGRERREDIIGRAVFVVSAGTNDFVLNYFALPFQRHKYSLQDYEDFLLQGLRELLQSLQGLGARRFAIVSLPPMGCLPLVITVNTLSSGLSERACIPEFEAVSREYNAKLQAFIASMQANVIYADIYTTALRLIHNPAQYGFEETAVGCCGTGLLEVAILCNPKSPICPDASKYVFWDSVHPTERTNSIVAGDLRPMVL</sequence>
<evidence type="ECO:0000313" key="4">
    <source>
        <dbReference type="Proteomes" id="UP000652761"/>
    </source>
</evidence>
<feature type="signal peptide" evidence="2">
    <location>
        <begin position="1"/>
        <end position="34"/>
    </location>
</feature>
<dbReference type="OrthoDB" id="1600564at2759"/>
<dbReference type="AlphaFoldDB" id="A0A843VCC3"/>
<evidence type="ECO:0000256" key="1">
    <source>
        <dbReference type="ARBA" id="ARBA00008668"/>
    </source>
</evidence>
<keyword evidence="4" id="KW-1185">Reference proteome</keyword>
<dbReference type="PANTHER" id="PTHR45642">
    <property type="entry name" value="GDSL ESTERASE/LIPASE EXL3"/>
    <property type="match status" value="1"/>
</dbReference>
<dbReference type="InterPro" id="IPR050592">
    <property type="entry name" value="GDSL_lipolytic_enzyme"/>
</dbReference>
<dbReference type="Gene3D" id="3.40.50.1110">
    <property type="entry name" value="SGNH hydrolase"/>
    <property type="match status" value="1"/>
</dbReference>
<evidence type="ECO:0000313" key="3">
    <source>
        <dbReference type="EMBL" id="MQL96172.1"/>
    </source>
</evidence>
<dbReference type="InterPro" id="IPR035669">
    <property type="entry name" value="SGNH_plant_lipase-like"/>
</dbReference>
<accession>A0A843VCC3</accession>
<protein>
    <recommendedName>
        <fullName evidence="5">GDSL esterase/lipase</fullName>
    </recommendedName>
</protein>
<comment type="similarity">
    <text evidence="1">Belongs to the 'GDSL' lipolytic enzyme family.</text>
</comment>
<organism evidence="3 4">
    <name type="scientific">Colocasia esculenta</name>
    <name type="common">Wild taro</name>
    <name type="synonym">Arum esculentum</name>
    <dbReference type="NCBI Taxonomy" id="4460"/>
    <lineage>
        <taxon>Eukaryota</taxon>
        <taxon>Viridiplantae</taxon>
        <taxon>Streptophyta</taxon>
        <taxon>Embryophyta</taxon>
        <taxon>Tracheophyta</taxon>
        <taxon>Spermatophyta</taxon>
        <taxon>Magnoliopsida</taxon>
        <taxon>Liliopsida</taxon>
        <taxon>Araceae</taxon>
        <taxon>Aroideae</taxon>
        <taxon>Colocasieae</taxon>
        <taxon>Colocasia</taxon>
    </lineage>
</organism>
<reference evidence="3" key="1">
    <citation type="submission" date="2017-07" db="EMBL/GenBank/DDBJ databases">
        <title>Taro Niue Genome Assembly and Annotation.</title>
        <authorList>
            <person name="Atibalentja N."/>
            <person name="Keating K."/>
            <person name="Fields C.J."/>
        </authorList>
    </citation>
    <scope>NUCLEOTIDE SEQUENCE</scope>
    <source>
        <strain evidence="3">Niue_2</strain>
        <tissue evidence="3">Leaf</tissue>
    </source>
</reference>
<dbReference type="FunFam" id="3.40.50.1110:FF:000003">
    <property type="entry name" value="GDSL esterase/lipase APG"/>
    <property type="match status" value="1"/>
</dbReference>
<dbReference type="GO" id="GO:0016788">
    <property type="term" value="F:hydrolase activity, acting on ester bonds"/>
    <property type="evidence" value="ECO:0007669"/>
    <property type="project" value="InterPro"/>
</dbReference>
<evidence type="ECO:0008006" key="5">
    <source>
        <dbReference type="Google" id="ProtNLM"/>
    </source>
</evidence>
<dbReference type="InterPro" id="IPR001087">
    <property type="entry name" value="GDSL"/>
</dbReference>
<comment type="caution">
    <text evidence="3">The sequence shown here is derived from an EMBL/GenBank/DDBJ whole genome shotgun (WGS) entry which is preliminary data.</text>
</comment>
<dbReference type="SUPFAM" id="SSF52266">
    <property type="entry name" value="SGNH hydrolase"/>
    <property type="match status" value="1"/>
</dbReference>
<dbReference type="CDD" id="cd01837">
    <property type="entry name" value="SGNH_plant_lipase_like"/>
    <property type="match status" value="1"/>
</dbReference>
<dbReference type="EMBL" id="NMUH01001884">
    <property type="protein sequence ID" value="MQL96172.1"/>
    <property type="molecule type" value="Genomic_DNA"/>
</dbReference>
<keyword evidence="2" id="KW-0732">Signal</keyword>